<keyword evidence="3" id="KW-1185">Reference proteome</keyword>
<reference evidence="2" key="2">
    <citation type="submission" date="2025-08" db="UniProtKB">
        <authorList>
            <consortium name="Ensembl"/>
        </authorList>
    </citation>
    <scope>IDENTIFICATION</scope>
</reference>
<evidence type="ECO:0000256" key="1">
    <source>
        <dbReference type="SAM" id="Phobius"/>
    </source>
</evidence>
<reference evidence="2 3" key="1">
    <citation type="journal article" date="2014" name="Nat. Genet.">
        <title>Whole-genome sequence of a flatfish provides insights into ZW sex chromosome evolution and adaptation to a benthic lifestyle.</title>
        <authorList>
            <person name="Chen S."/>
            <person name="Zhang G."/>
            <person name="Shao C."/>
            <person name="Huang Q."/>
            <person name="Liu G."/>
            <person name="Zhang P."/>
            <person name="Song W."/>
            <person name="An N."/>
            <person name="Chalopin D."/>
            <person name="Volff J.N."/>
            <person name="Hong Y."/>
            <person name="Li Q."/>
            <person name="Sha Z."/>
            <person name="Zhou H."/>
            <person name="Xie M."/>
            <person name="Yu Q."/>
            <person name="Liu Y."/>
            <person name="Xiang H."/>
            <person name="Wang N."/>
            <person name="Wu K."/>
            <person name="Yang C."/>
            <person name="Zhou Q."/>
            <person name="Liao X."/>
            <person name="Yang L."/>
            <person name="Hu Q."/>
            <person name="Zhang J."/>
            <person name="Meng L."/>
            <person name="Jin L."/>
            <person name="Tian Y."/>
            <person name="Lian J."/>
            <person name="Yang J."/>
            <person name="Miao G."/>
            <person name="Liu S."/>
            <person name="Liang Z."/>
            <person name="Yan F."/>
            <person name="Li Y."/>
            <person name="Sun B."/>
            <person name="Zhang H."/>
            <person name="Zhang J."/>
            <person name="Zhu Y."/>
            <person name="Du M."/>
            <person name="Zhao Y."/>
            <person name="Schartl M."/>
            <person name="Tang Q."/>
            <person name="Wang J."/>
        </authorList>
    </citation>
    <scope>NUCLEOTIDE SEQUENCE</scope>
</reference>
<name>A0A3P8VBL4_CYNSE</name>
<dbReference type="PANTHER" id="PTHR23320">
    <property type="entry name" value="MEMBRANE-SPANNING 4-DOMAINS SUBFAMILY A MS4A -RELATED"/>
    <property type="match status" value="1"/>
</dbReference>
<evidence type="ECO:0000313" key="3">
    <source>
        <dbReference type="Proteomes" id="UP000265120"/>
    </source>
</evidence>
<dbReference type="Ensembl" id="ENSCSET00000011724.1">
    <property type="protein sequence ID" value="ENSCSEP00000011584.1"/>
    <property type="gene ID" value="ENSCSEG00000007463.1"/>
</dbReference>
<dbReference type="GeneTree" id="ENSGT00600000085600"/>
<feature type="transmembrane region" description="Helical" evidence="1">
    <location>
        <begin position="100"/>
        <end position="121"/>
    </location>
</feature>
<dbReference type="PANTHER" id="PTHR23320:SF143">
    <property type="entry name" value="MEMBRANE-SPANNING 4-DOMAINS SUBFAMILY A MEMBER 4A-LIKE ISOFORM X1"/>
    <property type="match status" value="1"/>
</dbReference>
<keyword evidence="1" id="KW-1133">Transmembrane helix</keyword>
<dbReference type="InParanoid" id="A0A3P8VBL4"/>
<keyword evidence="1" id="KW-0812">Transmembrane</keyword>
<evidence type="ECO:0000313" key="2">
    <source>
        <dbReference type="Ensembl" id="ENSCSEP00000011584.1"/>
    </source>
</evidence>
<feature type="transmembrane region" description="Helical" evidence="1">
    <location>
        <begin position="46"/>
        <end position="67"/>
    </location>
</feature>
<proteinExistence type="predicted"/>
<sequence>TQHLDREEVVKEDTTPAQSPLVAVSFQQNHQRAQKYLEAEPKALGVTQIVLSVFQITCVTVFLASGLSRVPVEVPCFICSILVIIAGGVAVAAQNLRLPTLRACLGMQVVACIASFLNLLLTLDKVGYTPSICWHYSYENMTQEYGERCYNIESAVSHLFAECAIIQAVMFAISVTLASYCCKVVNCCTTGPKMTVITVQAPAVQQ</sequence>
<feature type="transmembrane region" description="Helical" evidence="1">
    <location>
        <begin position="74"/>
        <end position="94"/>
    </location>
</feature>
<accession>A0A3P8VBL4</accession>
<dbReference type="InterPro" id="IPR030417">
    <property type="entry name" value="MS4A"/>
</dbReference>
<dbReference type="AlphaFoldDB" id="A0A3P8VBL4"/>
<reference evidence="2" key="3">
    <citation type="submission" date="2025-09" db="UniProtKB">
        <authorList>
            <consortium name="Ensembl"/>
        </authorList>
    </citation>
    <scope>IDENTIFICATION</scope>
</reference>
<organism evidence="2 3">
    <name type="scientific">Cynoglossus semilaevis</name>
    <name type="common">Tongue sole</name>
    <dbReference type="NCBI Taxonomy" id="244447"/>
    <lineage>
        <taxon>Eukaryota</taxon>
        <taxon>Metazoa</taxon>
        <taxon>Chordata</taxon>
        <taxon>Craniata</taxon>
        <taxon>Vertebrata</taxon>
        <taxon>Euteleostomi</taxon>
        <taxon>Actinopterygii</taxon>
        <taxon>Neopterygii</taxon>
        <taxon>Teleostei</taxon>
        <taxon>Neoteleostei</taxon>
        <taxon>Acanthomorphata</taxon>
        <taxon>Carangaria</taxon>
        <taxon>Pleuronectiformes</taxon>
        <taxon>Pleuronectoidei</taxon>
        <taxon>Cynoglossidae</taxon>
        <taxon>Cynoglossinae</taxon>
        <taxon>Cynoglossus</taxon>
    </lineage>
</organism>
<protein>
    <submittedName>
        <fullName evidence="2">Si:ch211-212k18.9</fullName>
    </submittedName>
</protein>
<keyword evidence="1" id="KW-0472">Membrane</keyword>
<dbReference type="Proteomes" id="UP000265120">
    <property type="component" value="Chromosome 1"/>
</dbReference>